<evidence type="ECO:0000313" key="4">
    <source>
        <dbReference type="Proteomes" id="UP000199073"/>
    </source>
</evidence>
<evidence type="ECO:0000256" key="1">
    <source>
        <dbReference type="PROSITE-ProRule" id="PRU00409"/>
    </source>
</evidence>
<sequence length="292" mass="32773">MKWLVVLDPIEGLIATTDTSIALINEGRRQEITVDTATIENLFFDSCASVLAEDLKNRKTRRRLADYDLILMRKEPPYDLRFHYASQLLSLSGTRVINSPLALRNFNEKLIALPFVDHMPPTLVASSPELIAEFVDAHGHCVIKSLDSFQGKSVQQLKVGDQTAIDEMTACGGQPVMVQKFLDRVYQGDKRVIMLGDRVLGAAMRRPRQGFHANFANSDALKTELTDREQQIVDQVGPWMVDQGIHFSGLDFIGEKLTEINITCPTGIIQISDLDNRNLAGEIVDYFIRQVQ</sequence>
<dbReference type="Gene3D" id="3.30.470.20">
    <property type="entry name" value="ATP-grasp fold, B domain"/>
    <property type="match status" value="1"/>
</dbReference>
<reference evidence="3 4" key="1">
    <citation type="submission" date="2016-10" db="EMBL/GenBank/DDBJ databases">
        <authorList>
            <person name="de Groot N.N."/>
        </authorList>
    </citation>
    <scope>NUCLEOTIDE SEQUENCE [LARGE SCALE GENOMIC DNA]</scope>
    <source>
        <strain evidence="3 4">DSM 12130</strain>
    </source>
</reference>
<dbReference type="InterPro" id="IPR016185">
    <property type="entry name" value="PreATP-grasp_dom_sf"/>
</dbReference>
<dbReference type="EMBL" id="FNJI01000011">
    <property type="protein sequence ID" value="SDP14663.1"/>
    <property type="molecule type" value="Genomic_DNA"/>
</dbReference>
<dbReference type="InterPro" id="IPR013815">
    <property type="entry name" value="ATP_grasp_subdomain_1"/>
</dbReference>
<dbReference type="GO" id="GO:0005737">
    <property type="term" value="C:cytoplasm"/>
    <property type="evidence" value="ECO:0007669"/>
    <property type="project" value="TreeGrafter"/>
</dbReference>
<dbReference type="STRING" id="91360.SAMN05660330_01932"/>
<keyword evidence="1" id="KW-0067">ATP-binding</keyword>
<dbReference type="Pfam" id="PF02955">
    <property type="entry name" value="GSH-S_ATP"/>
    <property type="match status" value="1"/>
</dbReference>
<dbReference type="GO" id="GO:0005524">
    <property type="term" value="F:ATP binding"/>
    <property type="evidence" value="ECO:0007669"/>
    <property type="project" value="UniProtKB-UniRule"/>
</dbReference>
<proteinExistence type="predicted"/>
<dbReference type="InterPro" id="IPR011761">
    <property type="entry name" value="ATP-grasp"/>
</dbReference>
<dbReference type="InterPro" id="IPR004215">
    <property type="entry name" value="GSHS_N"/>
</dbReference>
<dbReference type="AlphaFoldDB" id="A0A1H0QBB0"/>
<keyword evidence="1" id="KW-0547">Nucleotide-binding</keyword>
<dbReference type="Gene3D" id="3.40.50.20">
    <property type="match status" value="1"/>
</dbReference>
<dbReference type="PROSITE" id="PS50975">
    <property type="entry name" value="ATP_GRASP"/>
    <property type="match status" value="1"/>
</dbReference>
<dbReference type="Gene3D" id="3.30.1490.20">
    <property type="entry name" value="ATP-grasp fold, A domain"/>
    <property type="match status" value="1"/>
</dbReference>
<keyword evidence="4" id="KW-1185">Reference proteome</keyword>
<organism evidence="3 4">
    <name type="scientific">Desulforhopalus singaporensis</name>
    <dbReference type="NCBI Taxonomy" id="91360"/>
    <lineage>
        <taxon>Bacteria</taxon>
        <taxon>Pseudomonadati</taxon>
        <taxon>Thermodesulfobacteriota</taxon>
        <taxon>Desulfobulbia</taxon>
        <taxon>Desulfobulbales</taxon>
        <taxon>Desulfocapsaceae</taxon>
        <taxon>Desulforhopalus</taxon>
    </lineage>
</organism>
<gene>
    <name evidence="3" type="ORF">SAMN05660330_01932</name>
</gene>
<evidence type="ECO:0000259" key="2">
    <source>
        <dbReference type="PROSITE" id="PS50975"/>
    </source>
</evidence>
<dbReference type="SUPFAM" id="SSF56059">
    <property type="entry name" value="Glutathione synthetase ATP-binding domain-like"/>
    <property type="match status" value="1"/>
</dbReference>
<protein>
    <submittedName>
        <fullName evidence="3">Glutathione synthase</fullName>
    </submittedName>
</protein>
<evidence type="ECO:0000313" key="3">
    <source>
        <dbReference type="EMBL" id="SDP14663.1"/>
    </source>
</evidence>
<dbReference type="SUPFAM" id="SSF52440">
    <property type="entry name" value="PreATP-grasp domain"/>
    <property type="match status" value="1"/>
</dbReference>
<dbReference type="PANTHER" id="PTHR21621:SF4">
    <property type="entry name" value="GLUTATHIONE SYNTHETASE"/>
    <property type="match status" value="1"/>
</dbReference>
<dbReference type="InterPro" id="IPR004218">
    <property type="entry name" value="GSHS_ATP-bd"/>
</dbReference>
<accession>A0A1H0QBB0</accession>
<name>A0A1H0QBB0_9BACT</name>
<dbReference type="GO" id="GO:0046872">
    <property type="term" value="F:metal ion binding"/>
    <property type="evidence" value="ECO:0007669"/>
    <property type="project" value="InterPro"/>
</dbReference>
<dbReference type="Pfam" id="PF02951">
    <property type="entry name" value="GSH-S_N"/>
    <property type="match status" value="1"/>
</dbReference>
<dbReference type="PANTHER" id="PTHR21621">
    <property type="entry name" value="RIBOSOMAL PROTEIN S6 MODIFICATION PROTEIN"/>
    <property type="match status" value="1"/>
</dbReference>
<dbReference type="Proteomes" id="UP000199073">
    <property type="component" value="Unassembled WGS sequence"/>
</dbReference>
<feature type="domain" description="ATP-grasp" evidence="2">
    <location>
        <begin position="109"/>
        <end position="292"/>
    </location>
</feature>
<dbReference type="GO" id="GO:0004363">
    <property type="term" value="F:glutathione synthase activity"/>
    <property type="evidence" value="ECO:0007669"/>
    <property type="project" value="InterPro"/>
</dbReference>